<dbReference type="InterPro" id="IPR050229">
    <property type="entry name" value="GlpE_sulfurtransferase"/>
</dbReference>
<evidence type="ECO:0000313" key="4">
    <source>
        <dbReference type="Proteomes" id="UP000244906"/>
    </source>
</evidence>
<sequence length="146" mass="15873">MDLDLNQIIEFASSNALMVTAWVTLGILLIGTYAMGALNGVKRVDVHQLVSLVNSEDAQVIDIREAAEFKKGSIVGSKNQPRSQLTKDMTLLNQYKGKSLVLVCDLGQHASSIGGKLKKAGFEDLHILKGGINAWQQAKLPLKRSK</sequence>
<keyword evidence="1" id="KW-0812">Transmembrane</keyword>
<keyword evidence="1" id="KW-0472">Membrane</keyword>
<dbReference type="PROSITE" id="PS50206">
    <property type="entry name" value="RHODANESE_3"/>
    <property type="match status" value="1"/>
</dbReference>
<comment type="caution">
    <text evidence="3">The sequence shown here is derived from an EMBL/GenBank/DDBJ whole genome shotgun (WGS) entry which is preliminary data.</text>
</comment>
<name>A0A2V1GRW1_9GAMM</name>
<organism evidence="3 4">
    <name type="scientific">Pelagibaculum spongiae</name>
    <dbReference type="NCBI Taxonomy" id="2080658"/>
    <lineage>
        <taxon>Bacteria</taxon>
        <taxon>Pseudomonadati</taxon>
        <taxon>Pseudomonadota</taxon>
        <taxon>Gammaproteobacteria</taxon>
        <taxon>Oceanospirillales</taxon>
        <taxon>Pelagibaculum</taxon>
    </lineage>
</organism>
<dbReference type="PANTHER" id="PTHR43031">
    <property type="entry name" value="FAD-DEPENDENT OXIDOREDUCTASE"/>
    <property type="match status" value="1"/>
</dbReference>
<reference evidence="3 4" key="1">
    <citation type="submission" date="2018-04" db="EMBL/GenBank/DDBJ databases">
        <title>Thalassorhabdus spongiae gen. nov., sp. nov., isolated from a marine sponge in South-West Iceland.</title>
        <authorList>
            <person name="Knobloch S."/>
            <person name="Daussin A."/>
            <person name="Johannsson R."/>
            <person name="Marteinsson V.T."/>
        </authorList>
    </citation>
    <scope>NUCLEOTIDE SEQUENCE [LARGE SCALE GENOMIC DNA]</scope>
    <source>
        <strain evidence="3 4">Hp12</strain>
    </source>
</reference>
<evidence type="ECO:0000313" key="3">
    <source>
        <dbReference type="EMBL" id="PVZ68129.1"/>
    </source>
</evidence>
<dbReference type="InterPro" id="IPR036873">
    <property type="entry name" value="Rhodanese-like_dom_sf"/>
</dbReference>
<dbReference type="SMART" id="SM00450">
    <property type="entry name" value="RHOD"/>
    <property type="match status" value="1"/>
</dbReference>
<keyword evidence="1" id="KW-1133">Transmembrane helix</keyword>
<dbReference type="PANTHER" id="PTHR43031:SF18">
    <property type="entry name" value="RHODANESE-RELATED SULFURTRANSFERASES"/>
    <property type="match status" value="1"/>
</dbReference>
<dbReference type="CDD" id="cd00158">
    <property type="entry name" value="RHOD"/>
    <property type="match status" value="1"/>
</dbReference>
<evidence type="ECO:0000256" key="1">
    <source>
        <dbReference type="SAM" id="Phobius"/>
    </source>
</evidence>
<dbReference type="OrthoDB" id="9808735at2"/>
<dbReference type="SUPFAM" id="SSF52821">
    <property type="entry name" value="Rhodanese/Cell cycle control phosphatase"/>
    <property type="match status" value="1"/>
</dbReference>
<dbReference type="Pfam" id="PF00581">
    <property type="entry name" value="Rhodanese"/>
    <property type="match status" value="1"/>
</dbReference>
<dbReference type="RefSeq" id="WP_116687458.1">
    <property type="nucleotide sequence ID" value="NZ_CAWNYD010000005.1"/>
</dbReference>
<feature type="transmembrane region" description="Helical" evidence="1">
    <location>
        <begin position="12"/>
        <end position="34"/>
    </location>
</feature>
<evidence type="ECO:0000259" key="2">
    <source>
        <dbReference type="PROSITE" id="PS50206"/>
    </source>
</evidence>
<dbReference type="EMBL" id="QDDL01000005">
    <property type="protein sequence ID" value="PVZ68129.1"/>
    <property type="molecule type" value="Genomic_DNA"/>
</dbReference>
<feature type="domain" description="Rhodanese" evidence="2">
    <location>
        <begin position="54"/>
        <end position="144"/>
    </location>
</feature>
<dbReference type="Gene3D" id="3.40.250.10">
    <property type="entry name" value="Rhodanese-like domain"/>
    <property type="match status" value="1"/>
</dbReference>
<dbReference type="Proteomes" id="UP000244906">
    <property type="component" value="Unassembled WGS sequence"/>
</dbReference>
<proteinExistence type="predicted"/>
<protein>
    <submittedName>
        <fullName evidence="3">Rhodanese-like domain-containing protein</fullName>
    </submittedName>
</protein>
<keyword evidence="4" id="KW-1185">Reference proteome</keyword>
<accession>A0A2V1GRW1</accession>
<dbReference type="AlphaFoldDB" id="A0A2V1GRW1"/>
<gene>
    <name evidence="3" type="ORF">DC094_12555</name>
</gene>
<dbReference type="InterPro" id="IPR001763">
    <property type="entry name" value="Rhodanese-like_dom"/>
</dbReference>